<evidence type="ECO:0000259" key="25">
    <source>
        <dbReference type="Pfam" id="PF08242"/>
    </source>
</evidence>
<evidence type="ECO:0000256" key="13">
    <source>
        <dbReference type="ARBA" id="ARBA00022763"/>
    </source>
</evidence>
<dbReference type="InterPro" id="IPR029063">
    <property type="entry name" value="SAM-dependent_MTases_sf"/>
</dbReference>
<evidence type="ECO:0000256" key="19">
    <source>
        <dbReference type="ARBA" id="ARBA00023125"/>
    </source>
</evidence>
<dbReference type="InterPro" id="IPR041677">
    <property type="entry name" value="DNA2/NAM7_AAA_11"/>
</dbReference>
<comment type="subcellular location">
    <subcellularLocation>
        <location evidence="2">Nucleus</location>
    </subcellularLocation>
</comment>
<dbReference type="InterPro" id="IPR041679">
    <property type="entry name" value="DNA2/NAM7-like_C"/>
</dbReference>
<comment type="catalytic activity">
    <reaction evidence="23">
        <text>ATP + H2O = ADP + phosphate + H(+)</text>
        <dbReference type="Rhea" id="RHEA:13065"/>
        <dbReference type="ChEBI" id="CHEBI:15377"/>
        <dbReference type="ChEBI" id="CHEBI:15378"/>
        <dbReference type="ChEBI" id="CHEBI:30616"/>
        <dbReference type="ChEBI" id="CHEBI:43474"/>
        <dbReference type="ChEBI" id="CHEBI:456216"/>
        <dbReference type="EC" id="3.6.4.12"/>
    </reaction>
</comment>
<evidence type="ECO:0000256" key="2">
    <source>
        <dbReference type="ARBA" id="ARBA00004123"/>
    </source>
</evidence>
<evidence type="ECO:0000256" key="5">
    <source>
        <dbReference type="ARBA" id="ARBA00012551"/>
    </source>
</evidence>
<feature type="domain" description="DNA2/NAM7 helicase helicase" evidence="27">
    <location>
        <begin position="1173"/>
        <end position="1279"/>
    </location>
</feature>
<keyword evidence="15" id="KW-0347">Helicase</keyword>
<sequence>MSSLPPLPTVKEYKPTSDDLAEAVQVISQAAEVPEFWAKKYERDAVKNWDLFYKRNKTNFFKDRHYLVTEFGEVARSDSFLGSKETGLLVEIGCGVGNAVIPLAEACPNLSILATDCSSVAIGLLDERLKTEEASVAQRISTRVIDATSAEFPPKDLVGSADFVLLLFCLSAISEAHYSAIVDGCRKILKPGGIVLFRDYGKYDLAQLRFSKDKGRAATASRLPGEEDFYVRQDGTRAKFFTEGSLADLWERQGGLERVELLTHRRCVVNRKQGKEMKRVWIQAKWRVPLPNDSGSVNYSGEGFFGDWPYLNDRTIHRSCPGFGSLPIYRTRDEDITWSPGKRKKLETSKGPPSMGTEREAQCYLKSSQSGVTAATLSSTPRIVRVARLRERVRSNGSQLGDDDGLAAKEEQELMRNIRPCATQMDTFDREEELELLEAAEMIEAGEMSMGQQSGGSSWSSSCQRSGMNQFPTQVQASSMPVRENQFNAVNVIRSPPPLTVRDGLSSSSPPSAPLRKPARPSGEKKLIPGTQVNDDWSDIELDDLEAACTQVECAVAALKDPAAETAKGVDYDDDFGSLVSEDLLAAMEEIEAAAERAAGTDEQPPWGKWAKHIESRLSSEKPQINSPAHEVHLTLENGKAVVLKGPWYWFWQGHCNKLVLAGDPVNLVLADEKDAEAPVVICGETGNFLIFHPSILLSGTTVSNALPCHRKTLLQYLLSDVGYGAQNNIYATVGNAVHAILQSSLMFGRGRLDEGYVRQAIEESKMDLWFSGFSNASVLERHVRERVPQIAKWLSEVIPAKFSRMIAAEQNVHCQKFGLKGKIDAVMELTGGQGKACLEIKTGKPWHTHMGQVMLYHLLMMDLYGEEAVKGGLLEVGYFNGNRNQRGPPGGAPPSAEVSEVTPNPTELDNLVCVRNTLALHLARKTLPPPIGSKWECERCPLASHCVAAHVVLEKRSATEFGCAPPVVVDSSGGLLAEYIRKWWRWLRREERAGDHAPVDVLENARVMEILLGEGKQLWRVEGDACGQEISSGDELHVSYQRYGPRNIATGEVTEVSSQGSRIIVVLSMRDDGMPDIPPTHGDIEDLERMATDANKSVYVNSKRLFKLTRVDWGSAGQTKRNRSLLLELAHDSSGRGWAAILAGAAKVQLPRLRPWVAVPVPYEIRPAFETLNEGQKRAVCAALELVRQGGSELTGDRWALPVCGYPGTGKSSMLAVLLLGLRYGSERRVLLVSHTHTAVDNLLLKTKELAGTNNLKDFDFVRLGRSSSTSVKPELAEHYPPSEWPSVESISDFLRTRGGRLVACTALACHNALLWPPKPPNEEDVPTQPPRVNSSQPKILDKGLPQPPDFDIVLVDEAGQAADSTLWCSLKLATRGAILVGDQYQLPPVVKDRKCRDEGMSETLFARCAREVASIELTAQYRMCRGIQRFVNELFYEGKLKCGSREVEDAKMPRVFTTALAGPWIEEMWNPEQPVVMIDVSQWRSAAKEEFISAADEKEDGRVYSRAEAQVIKSFVTTVPRHSVASEDMVILSPYVKQVKLIQGLLAAGDRSATVGGIINARLLVSLSTVCPEATLIVVLFRSTRVADVEIMTVDRSQGRDWKVVVISLVRSRSLDNERGGDASTDVLGVLVCHWSVNYNLHVYIKILSVELCMTISV</sequence>
<evidence type="ECO:0000256" key="11">
    <source>
        <dbReference type="ARBA" id="ARBA00022723"/>
    </source>
</evidence>
<feature type="domain" description="DNA2/NAM7 helicase helicase" evidence="27">
    <location>
        <begin position="1351"/>
        <end position="1393"/>
    </location>
</feature>
<evidence type="ECO:0000256" key="9">
    <source>
        <dbReference type="ARBA" id="ARBA00022705"/>
    </source>
</evidence>
<keyword evidence="13" id="KW-0227">DNA damage</keyword>
<evidence type="ECO:0000256" key="23">
    <source>
        <dbReference type="ARBA" id="ARBA00047995"/>
    </source>
</evidence>
<keyword evidence="6" id="KW-0004">4Fe-4S</keyword>
<feature type="region of interest" description="Disordered" evidence="24">
    <location>
        <begin position="1319"/>
        <end position="1343"/>
    </location>
</feature>
<feature type="domain" description="DNA replication factor Dna2 N-terminal" evidence="26">
    <location>
        <begin position="659"/>
        <end position="829"/>
    </location>
</feature>
<keyword evidence="9" id="KW-0235">DNA replication</keyword>
<protein>
    <recommendedName>
        <fullName evidence="5">DNA helicase</fullName>
        <ecNumber evidence="5">3.6.4.12</ecNumber>
    </recommendedName>
</protein>
<comment type="caution">
    <text evidence="29">The sequence shown here is derived from an EMBL/GenBank/DDBJ whole genome shotgun (WGS) entry which is preliminary data.</text>
</comment>
<evidence type="ECO:0000256" key="24">
    <source>
        <dbReference type="SAM" id="MobiDB-lite"/>
    </source>
</evidence>
<evidence type="ECO:0000256" key="15">
    <source>
        <dbReference type="ARBA" id="ARBA00022806"/>
    </source>
</evidence>
<feature type="compositionally biased region" description="Low complexity" evidence="24">
    <location>
        <begin position="505"/>
        <end position="516"/>
    </location>
</feature>
<organism evidence="29 30">
    <name type="scientific">Perkinsus olseni</name>
    <name type="common">Perkinsus atlanticus</name>
    <dbReference type="NCBI Taxonomy" id="32597"/>
    <lineage>
        <taxon>Eukaryota</taxon>
        <taxon>Sar</taxon>
        <taxon>Alveolata</taxon>
        <taxon>Perkinsozoa</taxon>
        <taxon>Perkinsea</taxon>
        <taxon>Perkinsida</taxon>
        <taxon>Perkinsidae</taxon>
        <taxon>Perkinsus</taxon>
    </lineage>
</organism>
<dbReference type="GO" id="GO:0003678">
    <property type="term" value="F:DNA helicase activity"/>
    <property type="evidence" value="ECO:0007669"/>
    <property type="project" value="UniProtKB-EC"/>
</dbReference>
<evidence type="ECO:0000256" key="16">
    <source>
        <dbReference type="ARBA" id="ARBA00022840"/>
    </source>
</evidence>
<dbReference type="GO" id="GO:0006260">
    <property type="term" value="P:DNA replication"/>
    <property type="evidence" value="ECO:0007669"/>
    <property type="project" value="UniProtKB-KW"/>
</dbReference>
<dbReference type="Proteomes" id="UP000572268">
    <property type="component" value="Unassembled WGS sequence"/>
</dbReference>
<evidence type="ECO:0000256" key="12">
    <source>
        <dbReference type="ARBA" id="ARBA00022741"/>
    </source>
</evidence>
<dbReference type="GO" id="GO:0005524">
    <property type="term" value="F:ATP binding"/>
    <property type="evidence" value="ECO:0007669"/>
    <property type="project" value="UniProtKB-KW"/>
</dbReference>
<keyword evidence="18" id="KW-0411">Iron-sulfur</keyword>
<dbReference type="InterPro" id="IPR014808">
    <property type="entry name" value="DNA_replication_fac_Dna2_N"/>
</dbReference>
<keyword evidence="7" id="KW-0489">Methyltransferase</keyword>
<evidence type="ECO:0000256" key="1">
    <source>
        <dbReference type="ARBA" id="ARBA00001966"/>
    </source>
</evidence>
<dbReference type="GO" id="GO:0006281">
    <property type="term" value="P:DNA repair"/>
    <property type="evidence" value="ECO:0007669"/>
    <property type="project" value="UniProtKB-KW"/>
</dbReference>
<dbReference type="InterPro" id="IPR026113">
    <property type="entry name" value="METTL2/6/8-like"/>
</dbReference>
<dbReference type="GO" id="GO:0051539">
    <property type="term" value="F:4 iron, 4 sulfur cluster binding"/>
    <property type="evidence" value="ECO:0007669"/>
    <property type="project" value="UniProtKB-KW"/>
</dbReference>
<dbReference type="InterPro" id="IPR011604">
    <property type="entry name" value="PDDEXK-like_dom_sf"/>
</dbReference>
<evidence type="ECO:0000256" key="20">
    <source>
        <dbReference type="ARBA" id="ARBA00023204"/>
    </source>
</evidence>
<dbReference type="PANTHER" id="PTHR22809">
    <property type="entry name" value="METHYLTRANSFERASE-RELATED"/>
    <property type="match status" value="1"/>
</dbReference>
<feature type="compositionally biased region" description="Low complexity" evidence="24">
    <location>
        <begin position="450"/>
        <end position="468"/>
    </location>
</feature>
<evidence type="ECO:0000313" key="29">
    <source>
        <dbReference type="EMBL" id="KAF4656064.1"/>
    </source>
</evidence>
<evidence type="ECO:0000256" key="18">
    <source>
        <dbReference type="ARBA" id="ARBA00023014"/>
    </source>
</evidence>
<evidence type="ECO:0000256" key="7">
    <source>
        <dbReference type="ARBA" id="ARBA00022603"/>
    </source>
</evidence>
<comment type="similarity">
    <text evidence="3">Belongs to the DNA2/NAM7 helicase family.</text>
</comment>
<gene>
    <name evidence="29" type="ORF">FOL46_008012</name>
</gene>
<dbReference type="PANTHER" id="PTHR22809:SF5">
    <property type="entry name" value="TRNA N(3)-METHYLCYTIDINE METHYLTRANSFERASE METTL6"/>
    <property type="match status" value="1"/>
</dbReference>
<dbReference type="GO" id="GO:0005634">
    <property type="term" value="C:nucleus"/>
    <property type="evidence" value="ECO:0007669"/>
    <property type="project" value="UniProtKB-SubCell"/>
</dbReference>
<feature type="domain" description="DNA2/NAM7 helicase-like C-terminal" evidence="28">
    <location>
        <begin position="1402"/>
        <end position="1616"/>
    </location>
</feature>
<accession>A0A7J6LA40</accession>
<dbReference type="SUPFAM" id="SSF52540">
    <property type="entry name" value="P-loop containing nucleoside triphosphate hydrolases"/>
    <property type="match status" value="1"/>
</dbReference>
<evidence type="ECO:0000256" key="21">
    <source>
        <dbReference type="ARBA" id="ARBA00023242"/>
    </source>
</evidence>
<evidence type="ECO:0000256" key="17">
    <source>
        <dbReference type="ARBA" id="ARBA00023004"/>
    </source>
</evidence>
<keyword evidence="17" id="KW-0408">Iron</keyword>
<evidence type="ECO:0000259" key="27">
    <source>
        <dbReference type="Pfam" id="PF13086"/>
    </source>
</evidence>
<keyword evidence="16" id="KW-0067">ATP-binding</keyword>
<feature type="region of interest" description="Disordered" evidence="24">
    <location>
        <begin position="491"/>
        <end position="534"/>
    </location>
</feature>
<dbReference type="Pfam" id="PF08242">
    <property type="entry name" value="Methyltransf_12"/>
    <property type="match status" value="1"/>
</dbReference>
<dbReference type="Gene3D" id="3.40.50.150">
    <property type="entry name" value="Vaccinia Virus protein VP39"/>
    <property type="match status" value="1"/>
</dbReference>
<name>A0A7J6LA40_PEROL</name>
<evidence type="ECO:0000256" key="3">
    <source>
        <dbReference type="ARBA" id="ARBA00007913"/>
    </source>
</evidence>
<dbReference type="EC" id="3.6.4.12" evidence="5"/>
<keyword evidence="21" id="KW-0539">Nucleus</keyword>
<dbReference type="Gene3D" id="3.40.50.300">
    <property type="entry name" value="P-loop containing nucleotide triphosphate hydrolases"/>
    <property type="match status" value="2"/>
</dbReference>
<keyword evidence="14" id="KW-0378">Hydrolase</keyword>
<keyword evidence="11" id="KW-0479">Metal-binding</keyword>
<evidence type="ECO:0000256" key="4">
    <source>
        <dbReference type="ARBA" id="ARBA00009725"/>
    </source>
</evidence>
<evidence type="ECO:0000256" key="10">
    <source>
        <dbReference type="ARBA" id="ARBA00022722"/>
    </source>
</evidence>
<dbReference type="Pfam" id="PF13086">
    <property type="entry name" value="AAA_11"/>
    <property type="match status" value="2"/>
</dbReference>
<dbReference type="Pfam" id="PF08696">
    <property type="entry name" value="Dna2"/>
    <property type="match status" value="1"/>
</dbReference>
<evidence type="ECO:0000256" key="14">
    <source>
        <dbReference type="ARBA" id="ARBA00022801"/>
    </source>
</evidence>
<dbReference type="Pfam" id="PF13087">
    <property type="entry name" value="AAA_12"/>
    <property type="match status" value="1"/>
</dbReference>
<feature type="domain" description="Methyltransferase type 12" evidence="25">
    <location>
        <begin position="90"/>
        <end position="194"/>
    </location>
</feature>
<evidence type="ECO:0000256" key="8">
    <source>
        <dbReference type="ARBA" id="ARBA00022679"/>
    </source>
</evidence>
<feature type="region of interest" description="Disordered" evidence="24">
    <location>
        <begin position="450"/>
        <end position="470"/>
    </location>
</feature>
<dbReference type="GO" id="GO:0008757">
    <property type="term" value="F:S-adenosylmethionine-dependent methyltransferase activity"/>
    <property type="evidence" value="ECO:0007669"/>
    <property type="project" value="UniProtKB-ARBA"/>
</dbReference>
<dbReference type="GO" id="GO:0003677">
    <property type="term" value="F:DNA binding"/>
    <property type="evidence" value="ECO:0007669"/>
    <property type="project" value="UniProtKB-KW"/>
</dbReference>
<dbReference type="InterPro" id="IPR027417">
    <property type="entry name" value="P-loop_NTPase"/>
</dbReference>
<dbReference type="Gene3D" id="3.90.320.10">
    <property type="match status" value="1"/>
</dbReference>
<reference evidence="29 30" key="1">
    <citation type="submission" date="2020-04" db="EMBL/GenBank/DDBJ databases">
        <title>Perkinsus olseni comparative genomics.</title>
        <authorList>
            <person name="Bogema D.R."/>
        </authorList>
    </citation>
    <scope>NUCLEOTIDE SEQUENCE [LARGE SCALE GENOMIC DNA]</scope>
    <source>
        <strain evidence="29">ATCC PRA-31</strain>
    </source>
</reference>
<comment type="similarity">
    <text evidence="4">Belongs to the methyltransferase superfamily. METL family.</text>
</comment>
<keyword evidence="12" id="KW-0547">Nucleotide-binding</keyword>
<evidence type="ECO:0000259" key="28">
    <source>
        <dbReference type="Pfam" id="PF13087"/>
    </source>
</evidence>
<dbReference type="InterPro" id="IPR013217">
    <property type="entry name" value="Methyltransf_12"/>
</dbReference>
<dbReference type="InterPro" id="IPR047187">
    <property type="entry name" value="SF1_C_Upf1"/>
</dbReference>
<dbReference type="GO" id="GO:0046872">
    <property type="term" value="F:metal ion binding"/>
    <property type="evidence" value="ECO:0007669"/>
    <property type="project" value="UniProtKB-KW"/>
</dbReference>
<dbReference type="EMBL" id="JABANN010000605">
    <property type="protein sequence ID" value="KAF4656064.1"/>
    <property type="molecule type" value="Genomic_DNA"/>
</dbReference>
<dbReference type="GO" id="GO:0004518">
    <property type="term" value="F:nuclease activity"/>
    <property type="evidence" value="ECO:0007669"/>
    <property type="project" value="UniProtKB-KW"/>
</dbReference>
<evidence type="ECO:0000313" key="30">
    <source>
        <dbReference type="Proteomes" id="UP000572268"/>
    </source>
</evidence>
<evidence type="ECO:0000259" key="26">
    <source>
        <dbReference type="Pfam" id="PF08696"/>
    </source>
</evidence>
<evidence type="ECO:0000256" key="6">
    <source>
        <dbReference type="ARBA" id="ARBA00022485"/>
    </source>
</evidence>
<proteinExistence type="inferred from homology"/>
<dbReference type="GO" id="GO:0032259">
    <property type="term" value="P:methylation"/>
    <property type="evidence" value="ECO:0007669"/>
    <property type="project" value="UniProtKB-KW"/>
</dbReference>
<evidence type="ECO:0000256" key="22">
    <source>
        <dbReference type="ARBA" id="ARBA00023268"/>
    </source>
</evidence>
<dbReference type="GO" id="GO:0016787">
    <property type="term" value="F:hydrolase activity"/>
    <property type="evidence" value="ECO:0007669"/>
    <property type="project" value="UniProtKB-KW"/>
</dbReference>
<dbReference type="GO" id="GO:0008173">
    <property type="term" value="F:RNA methyltransferase activity"/>
    <property type="evidence" value="ECO:0007669"/>
    <property type="project" value="UniProtKB-ARBA"/>
</dbReference>
<dbReference type="SUPFAM" id="SSF53335">
    <property type="entry name" value="S-adenosyl-L-methionine-dependent methyltransferases"/>
    <property type="match status" value="1"/>
</dbReference>
<comment type="cofactor">
    <cofactor evidence="1">
        <name>[4Fe-4S] cluster</name>
        <dbReference type="ChEBI" id="CHEBI:49883"/>
    </cofactor>
</comment>
<dbReference type="CDD" id="cd02440">
    <property type="entry name" value="AdoMet_MTases"/>
    <property type="match status" value="1"/>
</dbReference>
<keyword evidence="20" id="KW-0234">DNA repair</keyword>
<keyword evidence="19" id="KW-0238">DNA-binding</keyword>
<keyword evidence="22" id="KW-0511">Multifunctional enzyme</keyword>
<keyword evidence="10" id="KW-0540">Nuclease</keyword>
<keyword evidence="8" id="KW-0808">Transferase</keyword>
<dbReference type="CDD" id="cd18808">
    <property type="entry name" value="SF1_C_Upf1"/>
    <property type="match status" value="1"/>
</dbReference>